<sequence>MLQSSDLEEMKKKADEKLQELASTAATKRKSGILADAKNATDYSLDDTSFTVVSLESLNVLMRSVKCGTCGGAVQIGKSKREYGLAVKLSLTCANCGDISSAWSSPRSTKRMVEKDKRRTTASIRKRATTENVQRALKKRHAGANCQVDYVPGAY</sequence>
<dbReference type="Proteomes" id="UP000805193">
    <property type="component" value="Unassembled WGS sequence"/>
</dbReference>
<reference evidence="1 2" key="1">
    <citation type="journal article" date="2020" name="Cell">
        <title>Large-Scale Comparative Analyses of Tick Genomes Elucidate Their Genetic Diversity and Vector Capacities.</title>
        <authorList>
            <consortium name="Tick Genome and Microbiome Consortium (TIGMIC)"/>
            <person name="Jia N."/>
            <person name="Wang J."/>
            <person name="Shi W."/>
            <person name="Du L."/>
            <person name="Sun Y."/>
            <person name="Zhan W."/>
            <person name="Jiang J.F."/>
            <person name="Wang Q."/>
            <person name="Zhang B."/>
            <person name="Ji P."/>
            <person name="Bell-Sakyi L."/>
            <person name="Cui X.M."/>
            <person name="Yuan T.T."/>
            <person name="Jiang B.G."/>
            <person name="Yang W.F."/>
            <person name="Lam T.T."/>
            <person name="Chang Q.C."/>
            <person name="Ding S.J."/>
            <person name="Wang X.J."/>
            <person name="Zhu J.G."/>
            <person name="Ruan X.D."/>
            <person name="Zhao L."/>
            <person name="Wei J.T."/>
            <person name="Ye R.Z."/>
            <person name="Que T.C."/>
            <person name="Du C.H."/>
            <person name="Zhou Y.H."/>
            <person name="Cheng J.X."/>
            <person name="Dai P.F."/>
            <person name="Guo W.B."/>
            <person name="Han X.H."/>
            <person name="Huang E.J."/>
            <person name="Li L.F."/>
            <person name="Wei W."/>
            <person name="Gao Y.C."/>
            <person name="Liu J.Z."/>
            <person name="Shao H.Z."/>
            <person name="Wang X."/>
            <person name="Wang C.C."/>
            <person name="Yang T.C."/>
            <person name="Huo Q.B."/>
            <person name="Li W."/>
            <person name="Chen H.Y."/>
            <person name="Chen S.E."/>
            <person name="Zhou L.G."/>
            <person name="Ni X.B."/>
            <person name="Tian J.H."/>
            <person name="Sheng Y."/>
            <person name="Liu T."/>
            <person name="Pan Y.S."/>
            <person name="Xia L.Y."/>
            <person name="Li J."/>
            <person name="Zhao F."/>
            <person name="Cao W.C."/>
        </authorList>
    </citation>
    <scope>NUCLEOTIDE SEQUENCE [LARGE SCALE GENOMIC DNA]</scope>
    <source>
        <strain evidence="1">Iper-2018</strain>
    </source>
</reference>
<accession>A0AC60R2D2</accession>
<keyword evidence="2" id="KW-1185">Reference proteome</keyword>
<comment type="caution">
    <text evidence="1">The sequence shown here is derived from an EMBL/GenBank/DDBJ whole genome shotgun (WGS) entry which is preliminary data.</text>
</comment>
<protein>
    <submittedName>
        <fullName evidence="1">Uncharacterized protein</fullName>
    </submittedName>
</protein>
<evidence type="ECO:0000313" key="2">
    <source>
        <dbReference type="Proteomes" id="UP000805193"/>
    </source>
</evidence>
<gene>
    <name evidence="1" type="ORF">HPB47_016805</name>
</gene>
<organism evidence="1 2">
    <name type="scientific">Ixodes persulcatus</name>
    <name type="common">Taiga tick</name>
    <dbReference type="NCBI Taxonomy" id="34615"/>
    <lineage>
        <taxon>Eukaryota</taxon>
        <taxon>Metazoa</taxon>
        <taxon>Ecdysozoa</taxon>
        <taxon>Arthropoda</taxon>
        <taxon>Chelicerata</taxon>
        <taxon>Arachnida</taxon>
        <taxon>Acari</taxon>
        <taxon>Parasitiformes</taxon>
        <taxon>Ixodida</taxon>
        <taxon>Ixodoidea</taxon>
        <taxon>Ixodidae</taxon>
        <taxon>Ixodinae</taxon>
        <taxon>Ixodes</taxon>
    </lineage>
</organism>
<evidence type="ECO:0000313" key="1">
    <source>
        <dbReference type="EMBL" id="KAG0445313.1"/>
    </source>
</evidence>
<dbReference type="EMBL" id="JABSTQ010000560">
    <property type="protein sequence ID" value="KAG0445313.1"/>
    <property type="molecule type" value="Genomic_DNA"/>
</dbReference>
<name>A0AC60R2D2_IXOPE</name>
<proteinExistence type="predicted"/>